<reference evidence="2 3" key="1">
    <citation type="submission" date="2017-02" db="EMBL/GenBank/DDBJ databases">
        <title>The complete genomic sequence of a novel cold adapted crude oil-degrading bacterium Planococcus qaidamina Y42.</title>
        <authorList>
            <person name="Yang R."/>
        </authorList>
    </citation>
    <scope>NUCLEOTIDE SEQUENCE [LARGE SCALE GENOMIC DNA]</scope>
    <source>
        <strain evidence="2 3">Y42</strain>
    </source>
</reference>
<dbReference type="KEGG" id="pmar:B0X71_05235"/>
<evidence type="ECO:0000313" key="3">
    <source>
        <dbReference type="Proteomes" id="UP000188184"/>
    </source>
</evidence>
<dbReference type="PIRSF" id="PIRSF037259">
    <property type="entry name" value="EcsB_ABC"/>
    <property type="match status" value="1"/>
</dbReference>
<dbReference type="RefSeq" id="WP_077588442.1">
    <property type="nucleotide sequence ID" value="NZ_CP019640.1"/>
</dbReference>
<gene>
    <name evidence="2" type="ORF">B0X71_05235</name>
</gene>
<keyword evidence="1" id="KW-1133">Transmembrane helix</keyword>
<feature type="transmembrane region" description="Helical" evidence="1">
    <location>
        <begin position="375"/>
        <end position="393"/>
    </location>
</feature>
<dbReference type="GO" id="GO:0016020">
    <property type="term" value="C:membrane"/>
    <property type="evidence" value="ECO:0007669"/>
    <property type="project" value="InterPro"/>
</dbReference>
<keyword evidence="1" id="KW-0472">Membrane</keyword>
<dbReference type="OrthoDB" id="2447941at2"/>
<organism evidence="2 3">
    <name type="scientific">Planococcus lenghuensis</name>
    <dbReference type="NCBI Taxonomy" id="2213202"/>
    <lineage>
        <taxon>Bacteria</taxon>
        <taxon>Bacillati</taxon>
        <taxon>Bacillota</taxon>
        <taxon>Bacilli</taxon>
        <taxon>Bacillales</taxon>
        <taxon>Caryophanaceae</taxon>
        <taxon>Planococcus</taxon>
    </lineage>
</organism>
<keyword evidence="3" id="KW-1185">Reference proteome</keyword>
<feature type="transmembrane region" description="Helical" evidence="1">
    <location>
        <begin position="284"/>
        <end position="317"/>
    </location>
</feature>
<accession>A0A1Q2KWG5</accession>
<dbReference type="InterPro" id="IPR010288">
    <property type="entry name" value="EcsB_ABC"/>
</dbReference>
<feature type="transmembrane region" description="Helical" evidence="1">
    <location>
        <begin position="21"/>
        <end position="45"/>
    </location>
</feature>
<keyword evidence="1" id="KW-0812">Transmembrane</keyword>
<feature type="transmembrane region" description="Helical" evidence="1">
    <location>
        <begin position="57"/>
        <end position="80"/>
    </location>
</feature>
<feature type="transmembrane region" description="Helical" evidence="1">
    <location>
        <begin position="127"/>
        <end position="149"/>
    </location>
</feature>
<feature type="transmembrane region" description="Helical" evidence="1">
    <location>
        <begin position="174"/>
        <end position="202"/>
    </location>
</feature>
<sequence length="395" mass="45169">MKSLHDVWTVRMRQYALEVQNYMKYIFTGHLAVVLLFAIGAAGYAYSGWLTDIPENFPAALLLAPVFGLLLAVSPPSTLLKEADSVYFLPLESRLDVFLKPALRWTFMSQLYLPVIIYIVSLPMINALYGVDSAYLIGFPVLLLLMKWFNVKSEFAFRKWQAGQGLWRDRLGRFLLAALFVYFYVEGQVAFAALPLFAMILYMRRLLNKAEDQPFPFDHFIALEQGRLLRFYRFANYFTDVPHIKGKVRRRGWLDPIYRLIGKGKKNAHLYLVARTFIRFDDLFYLWVRLTLIAMIGVWFVSFAIGVWIFAAALAFATAIQLRQGMNGTSYFRMDELFPLSKYDRSRAVRQLIFTLQVIQAVLVALVAVGDPLTALIIFAAVLAVSSVTLQVAGK</sequence>
<evidence type="ECO:0000256" key="1">
    <source>
        <dbReference type="SAM" id="Phobius"/>
    </source>
</evidence>
<feature type="transmembrane region" description="Helical" evidence="1">
    <location>
        <begin position="352"/>
        <end position="369"/>
    </location>
</feature>
<dbReference type="Proteomes" id="UP000188184">
    <property type="component" value="Chromosome"/>
</dbReference>
<evidence type="ECO:0000313" key="2">
    <source>
        <dbReference type="EMBL" id="AQQ52558.1"/>
    </source>
</evidence>
<dbReference type="AlphaFoldDB" id="A0A1Q2KWG5"/>
<name>A0A1Q2KWG5_9BACL</name>
<protein>
    <submittedName>
        <fullName evidence="2">Protein EcsB</fullName>
    </submittedName>
</protein>
<proteinExistence type="predicted"/>
<dbReference type="EMBL" id="CP019640">
    <property type="protein sequence ID" value="AQQ52558.1"/>
    <property type="molecule type" value="Genomic_DNA"/>
</dbReference>
<dbReference type="Pfam" id="PF05975">
    <property type="entry name" value="EcsB"/>
    <property type="match status" value="1"/>
</dbReference>